<evidence type="ECO:0000313" key="2">
    <source>
        <dbReference type="EMBL" id="CAG8767348.1"/>
    </source>
</evidence>
<evidence type="ECO:0000256" key="1">
    <source>
        <dbReference type="SAM" id="MobiDB-lite"/>
    </source>
</evidence>
<protein>
    <submittedName>
        <fullName evidence="2">1877_t:CDS:1</fullName>
    </submittedName>
</protein>
<sequence length="54" mass="6241">MPDSQYLVSLKSRCHNKTKFSEEDIPAKYKCEPEQEETDNKSSEDEQNSSSNID</sequence>
<organism evidence="2 3">
    <name type="scientific">Acaulospora morrowiae</name>
    <dbReference type="NCBI Taxonomy" id="94023"/>
    <lineage>
        <taxon>Eukaryota</taxon>
        <taxon>Fungi</taxon>
        <taxon>Fungi incertae sedis</taxon>
        <taxon>Mucoromycota</taxon>
        <taxon>Glomeromycotina</taxon>
        <taxon>Glomeromycetes</taxon>
        <taxon>Diversisporales</taxon>
        <taxon>Acaulosporaceae</taxon>
        <taxon>Acaulospora</taxon>
    </lineage>
</organism>
<keyword evidence="3" id="KW-1185">Reference proteome</keyword>
<feature type="region of interest" description="Disordered" evidence="1">
    <location>
        <begin position="22"/>
        <end position="54"/>
    </location>
</feature>
<gene>
    <name evidence="2" type="ORF">AMORRO_LOCUS16372</name>
</gene>
<feature type="non-terminal residue" evidence="2">
    <location>
        <position position="54"/>
    </location>
</feature>
<proteinExistence type="predicted"/>
<evidence type="ECO:0000313" key="3">
    <source>
        <dbReference type="Proteomes" id="UP000789342"/>
    </source>
</evidence>
<accession>A0A9N9JAX2</accession>
<name>A0A9N9JAX2_9GLOM</name>
<dbReference type="Proteomes" id="UP000789342">
    <property type="component" value="Unassembled WGS sequence"/>
</dbReference>
<dbReference type="EMBL" id="CAJVPV010044357">
    <property type="protein sequence ID" value="CAG8767348.1"/>
    <property type="molecule type" value="Genomic_DNA"/>
</dbReference>
<comment type="caution">
    <text evidence="2">The sequence shown here is derived from an EMBL/GenBank/DDBJ whole genome shotgun (WGS) entry which is preliminary data.</text>
</comment>
<reference evidence="2" key="1">
    <citation type="submission" date="2021-06" db="EMBL/GenBank/DDBJ databases">
        <authorList>
            <person name="Kallberg Y."/>
            <person name="Tangrot J."/>
            <person name="Rosling A."/>
        </authorList>
    </citation>
    <scope>NUCLEOTIDE SEQUENCE</scope>
    <source>
        <strain evidence="2">CL551</strain>
    </source>
</reference>
<feature type="compositionally biased region" description="Basic and acidic residues" evidence="1">
    <location>
        <begin position="22"/>
        <end position="44"/>
    </location>
</feature>
<dbReference type="AlphaFoldDB" id="A0A9N9JAX2"/>